<dbReference type="Proteomes" id="UP000054937">
    <property type="component" value="Unassembled WGS sequence"/>
</dbReference>
<name>A0A0V0QPP5_PSEPJ</name>
<accession>A0A0V0QPP5</accession>
<dbReference type="Pfam" id="PF05348">
    <property type="entry name" value="UMP1"/>
    <property type="match status" value="1"/>
</dbReference>
<dbReference type="GO" id="GO:0005737">
    <property type="term" value="C:cytoplasm"/>
    <property type="evidence" value="ECO:0007669"/>
    <property type="project" value="TreeGrafter"/>
</dbReference>
<sequence length="117" mass="13834">MEYQRKQIDLQDGLPGTKQFEQFERHPVYQIQQMKLYADEEETMKNYANIYGTALPMKLTMERSFAADNRRLHGEKSSLLSLKVLMNRQDKIDWEDFLGNENPQLGGLDPHSHYLRN</sequence>
<comment type="caution">
    <text evidence="3">The sequence shown here is derived from an EMBL/GenBank/DDBJ whole genome shotgun (WGS) entry which is preliminary data.</text>
</comment>
<reference evidence="3 4" key="1">
    <citation type="journal article" date="2015" name="Sci. Rep.">
        <title>Genome of the facultative scuticociliatosis pathogen Pseudocohnilembus persalinus provides insight into its virulence through horizontal gene transfer.</title>
        <authorList>
            <person name="Xiong J."/>
            <person name="Wang G."/>
            <person name="Cheng J."/>
            <person name="Tian M."/>
            <person name="Pan X."/>
            <person name="Warren A."/>
            <person name="Jiang C."/>
            <person name="Yuan D."/>
            <person name="Miao W."/>
        </authorList>
    </citation>
    <scope>NUCLEOTIDE SEQUENCE [LARGE SCALE GENOMIC DNA]</scope>
    <source>
        <strain evidence="3">36N120E</strain>
    </source>
</reference>
<dbReference type="EMBL" id="LDAU01000120">
    <property type="protein sequence ID" value="KRX04172.1"/>
    <property type="molecule type" value="Genomic_DNA"/>
</dbReference>
<comment type="similarity">
    <text evidence="2">Belongs to the POMP/UMP1 family.</text>
</comment>
<keyword evidence="1" id="KW-0143">Chaperone</keyword>
<keyword evidence="4" id="KW-1185">Reference proteome</keyword>
<proteinExistence type="inferred from homology"/>
<gene>
    <name evidence="3" type="ORF">PPERSA_11296</name>
</gene>
<dbReference type="GO" id="GO:0043248">
    <property type="term" value="P:proteasome assembly"/>
    <property type="evidence" value="ECO:0007669"/>
    <property type="project" value="InterPro"/>
</dbReference>
<dbReference type="InterPro" id="IPR008012">
    <property type="entry name" value="Ump1"/>
</dbReference>
<dbReference type="InParanoid" id="A0A0V0QPP5"/>
<dbReference type="PANTHER" id="PTHR12828">
    <property type="entry name" value="PROTEASOME MATURATION PROTEIN UMP1"/>
    <property type="match status" value="1"/>
</dbReference>
<evidence type="ECO:0000256" key="2">
    <source>
        <dbReference type="ARBA" id="ARBA00043974"/>
    </source>
</evidence>
<dbReference type="AlphaFoldDB" id="A0A0V0QPP5"/>
<evidence type="ECO:0000313" key="4">
    <source>
        <dbReference type="Proteomes" id="UP000054937"/>
    </source>
</evidence>
<evidence type="ECO:0000313" key="3">
    <source>
        <dbReference type="EMBL" id="KRX04172.1"/>
    </source>
</evidence>
<evidence type="ECO:0000256" key="1">
    <source>
        <dbReference type="ARBA" id="ARBA00023186"/>
    </source>
</evidence>
<evidence type="ECO:0008006" key="5">
    <source>
        <dbReference type="Google" id="ProtNLM"/>
    </source>
</evidence>
<dbReference type="PANTHER" id="PTHR12828:SF3">
    <property type="entry name" value="PROTEASOME MATURATION PROTEIN"/>
    <property type="match status" value="1"/>
</dbReference>
<protein>
    <recommendedName>
        <fullName evidence="5">Proteasome maturation factor UMP1</fullName>
    </recommendedName>
</protein>
<dbReference type="OMA" id="MEYQRKQ"/>
<organism evidence="3 4">
    <name type="scientific">Pseudocohnilembus persalinus</name>
    <name type="common">Ciliate</name>
    <dbReference type="NCBI Taxonomy" id="266149"/>
    <lineage>
        <taxon>Eukaryota</taxon>
        <taxon>Sar</taxon>
        <taxon>Alveolata</taxon>
        <taxon>Ciliophora</taxon>
        <taxon>Intramacronucleata</taxon>
        <taxon>Oligohymenophorea</taxon>
        <taxon>Scuticociliatia</taxon>
        <taxon>Philasterida</taxon>
        <taxon>Pseudocohnilembidae</taxon>
        <taxon>Pseudocohnilembus</taxon>
    </lineage>
</organism>
<dbReference type="OrthoDB" id="311039at2759"/>
<dbReference type="GO" id="GO:0005634">
    <property type="term" value="C:nucleus"/>
    <property type="evidence" value="ECO:0007669"/>
    <property type="project" value="TreeGrafter"/>
</dbReference>